<proteinExistence type="predicted"/>
<evidence type="ECO:0000313" key="3">
    <source>
        <dbReference type="Proteomes" id="UP000250275"/>
    </source>
</evidence>
<dbReference type="EMBL" id="KQ761346">
    <property type="protein sequence ID" value="OAD57827.1"/>
    <property type="molecule type" value="Genomic_DNA"/>
</dbReference>
<keyword evidence="3" id="KW-1185">Reference proteome</keyword>
<accession>A0A310SGL9</accession>
<evidence type="ECO:0000313" key="2">
    <source>
        <dbReference type="EMBL" id="OAD57827.1"/>
    </source>
</evidence>
<feature type="compositionally biased region" description="Basic and acidic residues" evidence="1">
    <location>
        <begin position="1"/>
        <end position="23"/>
    </location>
</feature>
<evidence type="ECO:0000256" key="1">
    <source>
        <dbReference type="SAM" id="MobiDB-lite"/>
    </source>
</evidence>
<gene>
    <name evidence="2" type="ORF">WN48_01311</name>
</gene>
<protein>
    <submittedName>
        <fullName evidence="2">Uncharacterized protein</fullName>
    </submittedName>
</protein>
<dbReference type="Proteomes" id="UP000250275">
    <property type="component" value="Unassembled WGS sequence"/>
</dbReference>
<feature type="region of interest" description="Disordered" evidence="1">
    <location>
        <begin position="1"/>
        <end position="89"/>
    </location>
</feature>
<sequence>MEKPKGTKFVKKEWPKNGKDSAKNAKQSMATVHKGKNGQETGQKVSLKNMDGGSELRGRPRTGRRNPIAAESDLRNAANARNHREATIDGQRRSTRIWSVLQFQGRQYALQKEASTVSIESFEREPREFRNCLESFNPASPFTKNRKIDVLCGKRKAFIRKVSKII</sequence>
<organism evidence="2 3">
    <name type="scientific">Eufriesea mexicana</name>
    <dbReference type="NCBI Taxonomy" id="516756"/>
    <lineage>
        <taxon>Eukaryota</taxon>
        <taxon>Metazoa</taxon>
        <taxon>Ecdysozoa</taxon>
        <taxon>Arthropoda</taxon>
        <taxon>Hexapoda</taxon>
        <taxon>Insecta</taxon>
        <taxon>Pterygota</taxon>
        <taxon>Neoptera</taxon>
        <taxon>Endopterygota</taxon>
        <taxon>Hymenoptera</taxon>
        <taxon>Apocrita</taxon>
        <taxon>Aculeata</taxon>
        <taxon>Apoidea</taxon>
        <taxon>Anthophila</taxon>
        <taxon>Apidae</taxon>
        <taxon>Eufriesea</taxon>
    </lineage>
</organism>
<dbReference type="AlphaFoldDB" id="A0A310SGL9"/>
<name>A0A310SGL9_9HYME</name>
<reference evidence="2 3" key="1">
    <citation type="submission" date="2015-07" db="EMBL/GenBank/DDBJ databases">
        <title>The genome of Eufriesea mexicana.</title>
        <authorList>
            <person name="Pan H."/>
            <person name="Kapheim K."/>
        </authorList>
    </citation>
    <scope>NUCLEOTIDE SEQUENCE [LARGE SCALE GENOMIC DNA]</scope>
    <source>
        <strain evidence="2">0111107269</strain>
        <tissue evidence="2">Whole body</tissue>
    </source>
</reference>